<evidence type="ECO:0000259" key="4">
    <source>
        <dbReference type="Pfam" id="PF00550"/>
    </source>
</evidence>
<accession>A0A8J5XHP9</accession>
<dbReference type="PROSITE" id="PS50088">
    <property type="entry name" value="ANK_REPEAT"/>
    <property type="match status" value="1"/>
</dbReference>
<dbReference type="Proteomes" id="UP000751190">
    <property type="component" value="Unassembled WGS sequence"/>
</dbReference>
<dbReference type="Gene3D" id="3.30.300.30">
    <property type="match status" value="1"/>
</dbReference>
<dbReference type="GO" id="GO:0005737">
    <property type="term" value="C:cytoplasm"/>
    <property type="evidence" value="ECO:0007669"/>
    <property type="project" value="TreeGrafter"/>
</dbReference>
<dbReference type="SMART" id="SM00248">
    <property type="entry name" value="ANK"/>
    <property type="match status" value="4"/>
</dbReference>
<dbReference type="SUPFAM" id="SSF48403">
    <property type="entry name" value="Ankyrin repeat"/>
    <property type="match status" value="1"/>
</dbReference>
<dbReference type="InterPro" id="IPR045851">
    <property type="entry name" value="AMP-bd_C_sf"/>
</dbReference>
<proteinExistence type="predicted"/>
<dbReference type="Gene3D" id="3.40.50.12780">
    <property type="entry name" value="N-terminal domain of ligase-like"/>
    <property type="match status" value="1"/>
</dbReference>
<dbReference type="PROSITE" id="PS00455">
    <property type="entry name" value="AMP_BINDING"/>
    <property type="match status" value="1"/>
</dbReference>
<dbReference type="PROSITE" id="PS50297">
    <property type="entry name" value="ANK_REP_REGION"/>
    <property type="match status" value="1"/>
</dbReference>
<keyword evidence="6" id="KW-1185">Reference proteome</keyword>
<feature type="region of interest" description="Disordered" evidence="2">
    <location>
        <begin position="987"/>
        <end position="1046"/>
    </location>
</feature>
<reference evidence="5" key="1">
    <citation type="submission" date="2021-05" db="EMBL/GenBank/DDBJ databases">
        <title>The genome of the haptophyte Pavlova lutheri (Diacronema luteri, Pavlovales) - a model for lipid biosynthesis in eukaryotic algae.</title>
        <authorList>
            <person name="Hulatt C.J."/>
            <person name="Posewitz M.C."/>
        </authorList>
    </citation>
    <scope>NUCLEOTIDE SEQUENCE</scope>
    <source>
        <strain evidence="5">NIVA-4/92</strain>
    </source>
</reference>
<dbReference type="Pfam" id="PF00550">
    <property type="entry name" value="PP-binding"/>
    <property type="match status" value="1"/>
</dbReference>
<evidence type="ECO:0000256" key="2">
    <source>
        <dbReference type="SAM" id="MobiDB-lite"/>
    </source>
</evidence>
<dbReference type="SUPFAM" id="SSF47336">
    <property type="entry name" value="ACP-like"/>
    <property type="match status" value="1"/>
</dbReference>
<dbReference type="Pfam" id="PF00501">
    <property type="entry name" value="AMP-binding"/>
    <property type="match status" value="1"/>
</dbReference>
<dbReference type="InterPro" id="IPR002110">
    <property type="entry name" value="Ankyrin_rpt"/>
</dbReference>
<dbReference type="InterPro" id="IPR036736">
    <property type="entry name" value="ACP-like_sf"/>
</dbReference>
<feature type="domain" description="Carrier" evidence="4">
    <location>
        <begin position="760"/>
        <end position="799"/>
    </location>
</feature>
<evidence type="ECO:0000256" key="1">
    <source>
        <dbReference type="PROSITE-ProRule" id="PRU00023"/>
    </source>
</evidence>
<feature type="region of interest" description="Disordered" evidence="2">
    <location>
        <begin position="908"/>
        <end position="940"/>
    </location>
</feature>
<dbReference type="Gene3D" id="1.10.1200.10">
    <property type="entry name" value="ACP-like"/>
    <property type="match status" value="1"/>
</dbReference>
<dbReference type="OMA" id="GRRDWEM"/>
<dbReference type="Gene3D" id="1.25.40.20">
    <property type="entry name" value="Ankyrin repeat-containing domain"/>
    <property type="match status" value="2"/>
</dbReference>
<evidence type="ECO:0000313" key="5">
    <source>
        <dbReference type="EMBL" id="KAG8461222.1"/>
    </source>
</evidence>
<sequence>MAVVSMEDLALPAWLGLDDPLDADGAAMCELDAGTSVVRVLSRADVCARSLALARAVRAACGAADGCAHSAPPVASAALAAFAHAREDGGGVQPVIGVSVDEGAALALCHLAAWRLGAAIVPLDPRDPDARYARLARAVRPAAVLCKPADAARIGGVLAAAGVRAAVVAVPPRAEALLAGAADGAERGGRTAHDGGGNGDGARALDAISHVFFTSGTSGEPKGCVVTHRALASYALAKNVAHAVGRRSTVFIASSLTFDPSLGDIAATLAAGGTIAMASTRDAVRDALGACLRATRATHVQCTPGLWASVWPDTPPLPDLRVVALGGEPMGAQLADAWAERVVLLNTYGVTEATVYQTAHRVRGAADCRLLGAPLRGVSAFLCRTSSDESVDGGEGIACGEAGGEGLLAADGDVGELVLGGVQVGCGYLPPLPTALGAVDASAQRADGAPDARDAPHRFVTLASEAALRALGPDLGAPDWGAIAGEWPASDGGDPVVTQRSEYWRRDAADAAAADDASGAALRARPADRLRLYRTGDLVRRVRVSARGGMREFCPLRPLDARADAPVAPAEGAADAAGAAGACNAPPMRAPDAAGDGWALEYIGRADSQFKVRGTRIEPSEVEAAILSGSRLFAAAAVALVASRLVAFCVPTAAAAAQLGLAPPATAAAHASRDGPTAGAGSVAWHELAEACALERCARALAPAAVPAVAFVLRELPLSSNGKIARAQLPRALECAAALAAPLGSAPRAGAALRTRTEHAVAAAWSSVLRLPAAELRADSSFVNLGGDSLSALQASRALLLAATELAAGEGVGGGGDGVARGAAGGAVGGVAKERVSGDFGVIRGPFAPAQLLERPVLCEYATYLDAQGVCLPEPARLASADGADGAPVPPRAAAAGACAPAGASADVGDGDGLLPDASGGNVGKAGDERGEGPPVASPARPVSMSALLLRAAGQRSAAIVAELLSLGAHPDGPAAAGEAETGADAADMAGASDGGAGEGEGEEAEAETAARANGDGAAAAAAAPVARRWPPSAPPKRLRNDRPPSPLYAAAAAGDAASLRLLLAAGANVRLPCVRGAMAAHAAARAADGGECLALLLKAGAPLMAKDGNKQTILHHAARAGSEGAMAAALHHWACGARAYDSKKGGTYDWRDRWHRTAVHWAVLNGHTAVVRQLAAAGAALAPTVLHASAQRRSTSLQYETPLQIARRAQPHNAQLIALLEAALEAASIAEGDAPS</sequence>
<dbReference type="InterPro" id="IPR009081">
    <property type="entry name" value="PP-bd_ACP"/>
</dbReference>
<feature type="compositionally biased region" description="Low complexity" evidence="2">
    <location>
        <begin position="1008"/>
        <end position="1031"/>
    </location>
</feature>
<dbReference type="InterPro" id="IPR000873">
    <property type="entry name" value="AMP-dep_synth/lig_dom"/>
</dbReference>
<gene>
    <name evidence="5" type="ORF">KFE25_002411</name>
</gene>
<dbReference type="SUPFAM" id="SSF56801">
    <property type="entry name" value="Acetyl-CoA synthetase-like"/>
    <property type="match status" value="2"/>
</dbReference>
<dbReference type="AlphaFoldDB" id="A0A8J5XHP9"/>
<protein>
    <recommendedName>
        <fullName evidence="7">AMP-dependent synthetase/ligase domain-containing protein</fullName>
    </recommendedName>
</protein>
<dbReference type="PANTHER" id="PTHR45527">
    <property type="entry name" value="NONRIBOSOMAL PEPTIDE SYNTHETASE"/>
    <property type="match status" value="1"/>
</dbReference>
<comment type="caution">
    <text evidence="5">The sequence shown here is derived from an EMBL/GenBank/DDBJ whole genome shotgun (WGS) entry which is preliminary data.</text>
</comment>
<dbReference type="InterPro" id="IPR020845">
    <property type="entry name" value="AMP-binding_CS"/>
</dbReference>
<evidence type="ECO:0008006" key="7">
    <source>
        <dbReference type="Google" id="ProtNLM"/>
    </source>
</evidence>
<evidence type="ECO:0000313" key="6">
    <source>
        <dbReference type="Proteomes" id="UP000751190"/>
    </source>
</evidence>
<name>A0A8J5XHP9_DIALT</name>
<dbReference type="Pfam" id="PF12796">
    <property type="entry name" value="Ank_2"/>
    <property type="match status" value="1"/>
</dbReference>
<evidence type="ECO:0000259" key="3">
    <source>
        <dbReference type="Pfam" id="PF00501"/>
    </source>
</evidence>
<dbReference type="InterPro" id="IPR042099">
    <property type="entry name" value="ANL_N_sf"/>
</dbReference>
<dbReference type="GO" id="GO:0044550">
    <property type="term" value="P:secondary metabolite biosynthetic process"/>
    <property type="evidence" value="ECO:0007669"/>
    <property type="project" value="TreeGrafter"/>
</dbReference>
<dbReference type="GO" id="GO:0043041">
    <property type="term" value="P:amino acid activation for nonribosomal peptide biosynthetic process"/>
    <property type="evidence" value="ECO:0007669"/>
    <property type="project" value="TreeGrafter"/>
</dbReference>
<feature type="repeat" description="ANK" evidence="1">
    <location>
        <begin position="1043"/>
        <end position="1070"/>
    </location>
</feature>
<keyword evidence="1" id="KW-0040">ANK repeat</keyword>
<feature type="domain" description="AMP-dependent synthetase/ligase" evidence="3">
    <location>
        <begin position="89"/>
        <end position="429"/>
    </location>
</feature>
<dbReference type="PANTHER" id="PTHR45527:SF1">
    <property type="entry name" value="FATTY ACID SYNTHASE"/>
    <property type="match status" value="1"/>
</dbReference>
<organism evidence="5 6">
    <name type="scientific">Diacronema lutheri</name>
    <name type="common">Unicellular marine alga</name>
    <name type="synonym">Monochrysis lutheri</name>
    <dbReference type="NCBI Taxonomy" id="2081491"/>
    <lineage>
        <taxon>Eukaryota</taxon>
        <taxon>Haptista</taxon>
        <taxon>Haptophyta</taxon>
        <taxon>Pavlovophyceae</taxon>
        <taxon>Pavlovales</taxon>
        <taxon>Pavlovaceae</taxon>
        <taxon>Diacronema</taxon>
    </lineage>
</organism>
<dbReference type="GO" id="GO:0031177">
    <property type="term" value="F:phosphopantetheine binding"/>
    <property type="evidence" value="ECO:0007669"/>
    <property type="project" value="TreeGrafter"/>
</dbReference>
<dbReference type="EMBL" id="JAGTXO010000027">
    <property type="protein sequence ID" value="KAG8461222.1"/>
    <property type="molecule type" value="Genomic_DNA"/>
</dbReference>
<dbReference type="OrthoDB" id="416786at2759"/>
<dbReference type="InterPro" id="IPR036770">
    <property type="entry name" value="Ankyrin_rpt-contain_sf"/>
</dbReference>